<sequence>MTISSHVLQQPPGLIVVWVLVAAFSSCSYPLIRESYEFGRLFVVSIAFLTIFPMLISYADYSSSPLYCYDTAVLMSRENVDILADMIGSLDAFSRSQTRLVVVVDGLDNCGQERMV</sequence>
<evidence type="ECO:0000313" key="4">
    <source>
        <dbReference type="Proteomes" id="UP001176961"/>
    </source>
</evidence>
<evidence type="ECO:0000259" key="2">
    <source>
        <dbReference type="Pfam" id="PF07693"/>
    </source>
</evidence>
<dbReference type="Proteomes" id="UP001176961">
    <property type="component" value="Unassembled WGS sequence"/>
</dbReference>
<keyword evidence="1" id="KW-0812">Transmembrane</keyword>
<dbReference type="AlphaFoldDB" id="A0AA36H442"/>
<organism evidence="3 4">
    <name type="scientific">Cylicocyclus nassatus</name>
    <name type="common">Nematode worm</name>
    <dbReference type="NCBI Taxonomy" id="53992"/>
    <lineage>
        <taxon>Eukaryota</taxon>
        <taxon>Metazoa</taxon>
        <taxon>Ecdysozoa</taxon>
        <taxon>Nematoda</taxon>
        <taxon>Chromadorea</taxon>
        <taxon>Rhabditida</taxon>
        <taxon>Rhabditina</taxon>
        <taxon>Rhabditomorpha</taxon>
        <taxon>Strongyloidea</taxon>
        <taxon>Strongylidae</taxon>
        <taxon>Cylicocyclus</taxon>
    </lineage>
</organism>
<dbReference type="PANTHER" id="PTHR24116:SF0">
    <property type="entry name" value="KINASE D-INTERACTING SUBSTRATE OF 220 KDA"/>
    <property type="match status" value="1"/>
</dbReference>
<evidence type="ECO:0000256" key="1">
    <source>
        <dbReference type="SAM" id="Phobius"/>
    </source>
</evidence>
<dbReference type="GO" id="GO:0030165">
    <property type="term" value="F:PDZ domain binding"/>
    <property type="evidence" value="ECO:0007669"/>
    <property type="project" value="TreeGrafter"/>
</dbReference>
<dbReference type="InterPro" id="IPR052771">
    <property type="entry name" value="Neurotrophin_sig_adaptor"/>
</dbReference>
<dbReference type="EMBL" id="CATQJL010000305">
    <property type="protein sequence ID" value="CAJ0603372.1"/>
    <property type="molecule type" value="Genomic_DNA"/>
</dbReference>
<name>A0AA36H442_CYLNA</name>
<keyword evidence="1" id="KW-1133">Transmembrane helix</keyword>
<keyword evidence="4" id="KW-1185">Reference proteome</keyword>
<evidence type="ECO:0000313" key="3">
    <source>
        <dbReference type="EMBL" id="CAJ0603372.1"/>
    </source>
</evidence>
<gene>
    <name evidence="3" type="ORF">CYNAS_LOCUS15355</name>
</gene>
<feature type="domain" description="KAP NTPase" evidence="2">
    <location>
        <begin position="33"/>
        <end position="115"/>
    </location>
</feature>
<accession>A0AA36H442</accession>
<keyword evidence="1" id="KW-0472">Membrane</keyword>
<feature type="transmembrane region" description="Helical" evidence="1">
    <location>
        <begin position="38"/>
        <end position="56"/>
    </location>
</feature>
<dbReference type="Pfam" id="PF07693">
    <property type="entry name" value="KAP_NTPase"/>
    <property type="match status" value="1"/>
</dbReference>
<feature type="transmembrane region" description="Helical" evidence="1">
    <location>
        <begin position="12"/>
        <end position="32"/>
    </location>
</feature>
<dbReference type="PANTHER" id="PTHR24116">
    <property type="entry name" value="KINASE D-INTERACTING SUBSTRATE OF 220 KDA"/>
    <property type="match status" value="1"/>
</dbReference>
<proteinExistence type="predicted"/>
<protein>
    <recommendedName>
        <fullName evidence="2">KAP NTPase domain-containing protein</fullName>
    </recommendedName>
</protein>
<reference evidence="3" key="1">
    <citation type="submission" date="2023-07" db="EMBL/GenBank/DDBJ databases">
        <authorList>
            <consortium name="CYATHOMIX"/>
        </authorList>
    </citation>
    <scope>NUCLEOTIDE SEQUENCE</scope>
    <source>
        <strain evidence="3">N/A</strain>
    </source>
</reference>
<dbReference type="GO" id="GO:0019887">
    <property type="term" value="F:protein kinase regulator activity"/>
    <property type="evidence" value="ECO:0007669"/>
    <property type="project" value="TreeGrafter"/>
</dbReference>
<comment type="caution">
    <text evidence="3">The sequence shown here is derived from an EMBL/GenBank/DDBJ whole genome shotgun (WGS) entry which is preliminary data.</text>
</comment>
<dbReference type="InterPro" id="IPR011646">
    <property type="entry name" value="KAP_P-loop"/>
</dbReference>